<keyword evidence="1" id="KW-0812">Transmembrane</keyword>
<keyword evidence="1" id="KW-1133">Transmembrane helix</keyword>
<evidence type="ECO:0000313" key="3">
    <source>
        <dbReference type="Proteomes" id="UP000594468"/>
    </source>
</evidence>
<evidence type="ECO:0000313" key="2">
    <source>
        <dbReference type="EMBL" id="QPC83710.1"/>
    </source>
</evidence>
<dbReference type="AlphaFoldDB" id="A0A7S8EB33"/>
<dbReference type="InterPro" id="IPR036927">
    <property type="entry name" value="Cyt_c_oxase-like_su1_sf"/>
</dbReference>
<dbReference type="Gene3D" id="1.20.210.10">
    <property type="entry name" value="Cytochrome c oxidase-like, subunit I domain"/>
    <property type="match status" value="1"/>
</dbReference>
<dbReference type="Proteomes" id="UP000594468">
    <property type="component" value="Chromosome"/>
</dbReference>
<dbReference type="EMBL" id="CP062983">
    <property type="protein sequence ID" value="QPC83710.1"/>
    <property type="molecule type" value="Genomic_DNA"/>
</dbReference>
<feature type="transmembrane region" description="Helical" evidence="1">
    <location>
        <begin position="7"/>
        <end position="28"/>
    </location>
</feature>
<sequence length="136" mass="15399">MPKLSVYLVRASLIHMGVGFFFGAMILHHKGIPIYGWTWKLLNPHIELMIFGWVMQLVMGVAFYALPRFSQRESRYGAVYLGWWSFFLLNGGVIATAVAQWFDVDSFALSGRLLMLLGVLVYAVMIWPRVKPSGVG</sequence>
<protein>
    <submittedName>
        <fullName evidence="2">Uncharacterized protein</fullName>
    </submittedName>
</protein>
<accession>A0A7S8EB33</accession>
<dbReference type="KEGG" id="pmet:G4Y79_04830"/>
<dbReference type="SUPFAM" id="SSF81442">
    <property type="entry name" value="Cytochrome c oxidase subunit I-like"/>
    <property type="match status" value="1"/>
</dbReference>
<keyword evidence="3" id="KW-1185">Reference proteome</keyword>
<keyword evidence="1" id="KW-0472">Membrane</keyword>
<feature type="transmembrane region" description="Helical" evidence="1">
    <location>
        <begin position="78"/>
        <end position="101"/>
    </location>
</feature>
<dbReference type="RefSeq" id="WP_195171774.1">
    <property type="nucleotide sequence ID" value="NZ_CP062983.1"/>
</dbReference>
<evidence type="ECO:0000256" key="1">
    <source>
        <dbReference type="SAM" id="Phobius"/>
    </source>
</evidence>
<reference evidence="2 3" key="1">
    <citation type="submission" date="2020-02" db="EMBL/GenBank/DDBJ databases">
        <authorList>
            <person name="Zheng R.K."/>
            <person name="Sun C.M."/>
        </authorList>
    </citation>
    <scope>NUCLEOTIDE SEQUENCE [LARGE SCALE GENOMIC DNA]</scope>
    <source>
        <strain evidence="3">rifampicinis</strain>
    </source>
</reference>
<gene>
    <name evidence="2" type="ORF">G4Y79_04830</name>
</gene>
<feature type="transmembrane region" description="Helical" evidence="1">
    <location>
        <begin position="48"/>
        <end position="66"/>
    </location>
</feature>
<name>A0A7S8EB33_9CHLR</name>
<organism evidence="2 3">
    <name type="scientific">Phototrophicus methaneseepsis</name>
    <dbReference type="NCBI Taxonomy" id="2710758"/>
    <lineage>
        <taxon>Bacteria</taxon>
        <taxon>Bacillati</taxon>
        <taxon>Chloroflexota</taxon>
        <taxon>Candidatus Thermofontia</taxon>
        <taxon>Phototrophicales</taxon>
        <taxon>Phototrophicaceae</taxon>
        <taxon>Phototrophicus</taxon>
    </lineage>
</organism>
<proteinExistence type="predicted"/>
<feature type="transmembrane region" description="Helical" evidence="1">
    <location>
        <begin position="107"/>
        <end position="127"/>
    </location>
</feature>